<dbReference type="WBParaSite" id="maker-unitig_43411-snap-gene-0.1-mRNA-1">
    <property type="protein sequence ID" value="maker-unitig_43411-snap-gene-0.1-mRNA-1"/>
    <property type="gene ID" value="maker-unitig_43411-snap-gene-0.1"/>
</dbReference>
<dbReference type="Proteomes" id="UP000095280">
    <property type="component" value="Unplaced"/>
</dbReference>
<sequence>MCGSVCEPDPRLAWSSRCPACVELIEHGCILGIWIGLPEQVFGCLKPRHSV</sequence>
<evidence type="ECO:0000313" key="2">
    <source>
        <dbReference type="WBParaSite" id="maker-unitig_43411-snap-gene-0.1-mRNA-1"/>
    </source>
</evidence>
<proteinExistence type="predicted"/>
<dbReference type="AlphaFoldDB" id="A0A1I8FR88"/>
<name>A0A1I8FR88_9PLAT</name>
<evidence type="ECO:0000313" key="1">
    <source>
        <dbReference type="Proteomes" id="UP000095280"/>
    </source>
</evidence>
<protein>
    <submittedName>
        <fullName evidence="2">Uncharacterized protein</fullName>
    </submittedName>
</protein>
<reference evidence="2" key="1">
    <citation type="submission" date="2016-11" db="UniProtKB">
        <authorList>
            <consortium name="WormBaseParasite"/>
        </authorList>
    </citation>
    <scope>IDENTIFICATION</scope>
</reference>
<keyword evidence="1" id="KW-1185">Reference proteome</keyword>
<accession>A0A1I8FR88</accession>
<organism evidence="1 2">
    <name type="scientific">Macrostomum lignano</name>
    <dbReference type="NCBI Taxonomy" id="282301"/>
    <lineage>
        <taxon>Eukaryota</taxon>
        <taxon>Metazoa</taxon>
        <taxon>Spiralia</taxon>
        <taxon>Lophotrochozoa</taxon>
        <taxon>Platyhelminthes</taxon>
        <taxon>Rhabditophora</taxon>
        <taxon>Macrostomorpha</taxon>
        <taxon>Macrostomida</taxon>
        <taxon>Macrostomidae</taxon>
        <taxon>Macrostomum</taxon>
    </lineage>
</organism>